<keyword evidence="1" id="KW-1133">Transmembrane helix</keyword>
<dbReference type="Proteomes" id="UP000078546">
    <property type="component" value="Unassembled WGS sequence"/>
</dbReference>
<keyword evidence="1" id="KW-0812">Transmembrane</keyword>
<reference evidence="2" key="2">
    <citation type="submission" date="2016-05" db="EMBL/GenBank/DDBJ databases">
        <authorList>
            <person name="Lavstsen T."/>
            <person name="Jespersen J.S."/>
        </authorList>
    </citation>
    <scope>NUCLEOTIDE SEQUENCE [LARGE SCALE GENOMIC DNA]</scope>
</reference>
<proteinExistence type="predicted"/>
<dbReference type="Pfam" id="PF05795">
    <property type="entry name" value="Plasmodium_Vir"/>
    <property type="match status" value="1"/>
</dbReference>
<dbReference type="AlphaFoldDB" id="A0A1A8VUP0"/>
<gene>
    <name evidence="3" type="ORF">POVCU1_061600</name>
    <name evidence="2" type="ORF">POVCU2_0015820</name>
</gene>
<dbReference type="EMBL" id="FLQU01000214">
    <property type="protein sequence ID" value="SBS82538.1"/>
    <property type="molecule type" value="Genomic_DNA"/>
</dbReference>
<evidence type="ECO:0000256" key="1">
    <source>
        <dbReference type="SAM" id="Phobius"/>
    </source>
</evidence>
<protein>
    <submittedName>
        <fullName evidence="2">PIR Superfamily Protein</fullName>
    </submittedName>
</protein>
<dbReference type="EMBL" id="FLQV01002063">
    <property type="protein sequence ID" value="SBT00672.1"/>
    <property type="molecule type" value="Genomic_DNA"/>
</dbReference>
<organism evidence="2 5">
    <name type="scientific">Plasmodium ovale curtisi</name>
    <dbReference type="NCBI Taxonomy" id="864141"/>
    <lineage>
        <taxon>Eukaryota</taxon>
        <taxon>Sar</taxon>
        <taxon>Alveolata</taxon>
        <taxon>Apicomplexa</taxon>
        <taxon>Aconoidasida</taxon>
        <taxon>Haemosporida</taxon>
        <taxon>Plasmodiidae</taxon>
        <taxon>Plasmodium</taxon>
        <taxon>Plasmodium (Plasmodium)</taxon>
    </lineage>
</organism>
<evidence type="ECO:0000313" key="5">
    <source>
        <dbReference type="Proteomes" id="UP000078560"/>
    </source>
</evidence>
<evidence type="ECO:0000313" key="2">
    <source>
        <dbReference type="EMBL" id="SBS82538.1"/>
    </source>
</evidence>
<dbReference type="InterPro" id="IPR008780">
    <property type="entry name" value="Plasmodium_Vir"/>
</dbReference>
<sequence>MEEDLKYQHLSSYKFYKQLNDEVDENQKGDTCWNKIDYILKKHPTVRKICNKLKRNLQLIENENTSFTFNRKHCYDLNYWLYYVVSNDLKINDNDSDFYEIIDRLQDVCFKSHATVFLDAEILPKITEIRERHRIVKHKIIVEQTTNLTTDKQPSNTSLITIINGLNSFITGNGSSLLLIAFDIFMIFFFYKFTPLGRSMLLAREQIRKHFRSKIFYEDIKLLHDSSNSS</sequence>
<keyword evidence="1" id="KW-0472">Membrane</keyword>
<evidence type="ECO:0000313" key="4">
    <source>
        <dbReference type="Proteomes" id="UP000078546"/>
    </source>
</evidence>
<dbReference type="Proteomes" id="UP000078560">
    <property type="component" value="Unassembled WGS sequence"/>
</dbReference>
<evidence type="ECO:0000313" key="3">
    <source>
        <dbReference type="EMBL" id="SBT00672.1"/>
    </source>
</evidence>
<accession>A0A1A8VUP0</accession>
<reference evidence="4 5" key="1">
    <citation type="submission" date="2016-05" db="EMBL/GenBank/DDBJ databases">
        <authorList>
            <person name="Naeem Raeece"/>
        </authorList>
    </citation>
    <scope>NUCLEOTIDE SEQUENCE [LARGE SCALE GENOMIC DNA]</scope>
</reference>
<name>A0A1A8VUP0_PLAOA</name>
<feature type="transmembrane region" description="Helical" evidence="1">
    <location>
        <begin position="176"/>
        <end position="194"/>
    </location>
</feature>